<protein>
    <submittedName>
        <fullName evidence="3">Unannotated protein</fullName>
    </submittedName>
</protein>
<name>A0A6J7A4I9_9ZZZZ</name>
<dbReference type="SUPFAM" id="SSF53720">
    <property type="entry name" value="ALDH-like"/>
    <property type="match status" value="1"/>
</dbReference>
<evidence type="ECO:0000256" key="1">
    <source>
        <dbReference type="ARBA" id="ARBA00023002"/>
    </source>
</evidence>
<organism evidence="3">
    <name type="scientific">freshwater metagenome</name>
    <dbReference type="NCBI Taxonomy" id="449393"/>
    <lineage>
        <taxon>unclassified sequences</taxon>
        <taxon>metagenomes</taxon>
        <taxon>ecological metagenomes</taxon>
    </lineage>
</organism>
<gene>
    <name evidence="3" type="ORF">UFOPK3046_02133</name>
</gene>
<dbReference type="EMBL" id="CAFAAQ010000305">
    <property type="protein sequence ID" value="CAB4827651.1"/>
    <property type="molecule type" value="Genomic_DNA"/>
</dbReference>
<proteinExistence type="predicted"/>
<dbReference type="InterPro" id="IPR016161">
    <property type="entry name" value="Ald_DH/histidinol_DH"/>
</dbReference>
<dbReference type="PROSITE" id="PS00687">
    <property type="entry name" value="ALDEHYDE_DEHYDR_GLU"/>
    <property type="match status" value="1"/>
</dbReference>
<dbReference type="PANTHER" id="PTHR11699">
    <property type="entry name" value="ALDEHYDE DEHYDROGENASE-RELATED"/>
    <property type="match status" value="1"/>
</dbReference>
<dbReference type="InterPro" id="IPR016162">
    <property type="entry name" value="Ald_DH_N"/>
</dbReference>
<dbReference type="FunFam" id="3.40.309.10:FF:000010">
    <property type="entry name" value="Gamma-aminobutyraldehyde dehydrogenase"/>
    <property type="match status" value="1"/>
</dbReference>
<dbReference type="InterPro" id="IPR015590">
    <property type="entry name" value="Aldehyde_DH_dom"/>
</dbReference>
<accession>A0A6J7A4I9</accession>
<feature type="domain" description="Aldehyde dehydrogenase" evidence="2">
    <location>
        <begin position="2"/>
        <end position="274"/>
    </location>
</feature>
<keyword evidence="1" id="KW-0560">Oxidoreductase</keyword>
<dbReference type="InterPro" id="IPR016163">
    <property type="entry name" value="Ald_DH_C"/>
</dbReference>
<dbReference type="Gene3D" id="3.40.309.10">
    <property type="entry name" value="Aldehyde Dehydrogenase, Chain A, domain 2"/>
    <property type="match status" value="1"/>
</dbReference>
<reference evidence="3" key="1">
    <citation type="submission" date="2020-05" db="EMBL/GenBank/DDBJ databases">
        <authorList>
            <person name="Chiriac C."/>
            <person name="Salcher M."/>
            <person name="Ghai R."/>
            <person name="Kavagutti S V."/>
        </authorList>
    </citation>
    <scope>NUCLEOTIDE SEQUENCE</scope>
</reference>
<dbReference type="AlphaFoldDB" id="A0A6J7A4I9"/>
<evidence type="ECO:0000313" key="3">
    <source>
        <dbReference type="EMBL" id="CAB4827651.1"/>
    </source>
</evidence>
<dbReference type="Pfam" id="PF00171">
    <property type="entry name" value="Aldedh"/>
    <property type="match status" value="1"/>
</dbReference>
<dbReference type="Gene3D" id="3.40.605.10">
    <property type="entry name" value="Aldehyde Dehydrogenase, Chain A, domain 1"/>
    <property type="match status" value="1"/>
</dbReference>
<dbReference type="InterPro" id="IPR029510">
    <property type="entry name" value="Ald_DH_CS_GLU"/>
</dbReference>
<evidence type="ECO:0000259" key="2">
    <source>
        <dbReference type="Pfam" id="PF00171"/>
    </source>
</evidence>
<dbReference type="GO" id="GO:0016620">
    <property type="term" value="F:oxidoreductase activity, acting on the aldehyde or oxo group of donors, NAD or NADP as acceptor"/>
    <property type="evidence" value="ECO:0007669"/>
    <property type="project" value="InterPro"/>
</dbReference>
<sequence>MFNLVLGQGETTGAALVAHPDVAMVSVTGDVGTGKLIAKSASDNLKRVHLELGGKAPVIVFDDADIEAVVSTLAEASYYNSGQDCTAPCRVIAGPGVFDDLAERLTAAVAALKVGDPFDPEVAVGPVISADQQSRVAGMVDRAVAAGAELTTGGSVRAGAGFFYEPTVLVNPAQDAEIVQREVFGPVVSLQRFSDEAQALAWANDVDFGLAASVWTSDVGRAMRMSKRLQFGTVWVNDHIPIVSEMPHGGFKQSGYGKDMSVYALEHYTELKHVMIKF</sequence>